<feature type="non-terminal residue" evidence="1">
    <location>
        <position position="1"/>
    </location>
</feature>
<keyword evidence="2" id="KW-1185">Reference proteome</keyword>
<dbReference type="EMBL" id="CAJVQC010061467">
    <property type="protein sequence ID" value="CAG8801788.1"/>
    <property type="molecule type" value="Genomic_DNA"/>
</dbReference>
<name>A0ACA9RP54_9GLOM</name>
<proteinExistence type="predicted"/>
<protein>
    <submittedName>
        <fullName evidence="1">10034_t:CDS:1</fullName>
    </submittedName>
</protein>
<accession>A0ACA9RP54</accession>
<dbReference type="Proteomes" id="UP000789920">
    <property type="component" value="Unassembled WGS sequence"/>
</dbReference>
<evidence type="ECO:0000313" key="2">
    <source>
        <dbReference type="Proteomes" id="UP000789920"/>
    </source>
</evidence>
<gene>
    <name evidence="1" type="ORF">RPERSI_LOCUS21182</name>
</gene>
<reference evidence="1" key="1">
    <citation type="submission" date="2021-06" db="EMBL/GenBank/DDBJ databases">
        <authorList>
            <person name="Kallberg Y."/>
            <person name="Tangrot J."/>
            <person name="Rosling A."/>
        </authorList>
    </citation>
    <scope>NUCLEOTIDE SEQUENCE</scope>
    <source>
        <strain evidence="1">MA461A</strain>
    </source>
</reference>
<sequence>KATEIMSKESEQENRPENEPEDVISEVDNVDMLLENLSVENNPKVQELISNIKEYTNLIDQPVITKDILTDEAVEALEKVIRYQESLEVRKGFKENELMALRKKLKEWYYEKDKNKKQLSILSFFGLND</sequence>
<evidence type="ECO:0000313" key="1">
    <source>
        <dbReference type="EMBL" id="CAG8801788.1"/>
    </source>
</evidence>
<organism evidence="1 2">
    <name type="scientific">Racocetra persica</name>
    <dbReference type="NCBI Taxonomy" id="160502"/>
    <lineage>
        <taxon>Eukaryota</taxon>
        <taxon>Fungi</taxon>
        <taxon>Fungi incertae sedis</taxon>
        <taxon>Mucoromycota</taxon>
        <taxon>Glomeromycotina</taxon>
        <taxon>Glomeromycetes</taxon>
        <taxon>Diversisporales</taxon>
        <taxon>Gigasporaceae</taxon>
        <taxon>Racocetra</taxon>
    </lineage>
</organism>
<comment type="caution">
    <text evidence="1">The sequence shown here is derived from an EMBL/GenBank/DDBJ whole genome shotgun (WGS) entry which is preliminary data.</text>
</comment>